<keyword evidence="7" id="KW-1015">Disulfide bond</keyword>
<dbReference type="InterPro" id="IPR018498">
    <property type="entry name" value="Peripherin/rom-1_CS"/>
</dbReference>
<feature type="transmembrane region" description="Helical" evidence="11">
    <location>
        <begin position="389"/>
        <end position="409"/>
    </location>
</feature>
<comment type="similarity">
    <text evidence="2">Belongs to the PRPH2/ROM1 family.</text>
</comment>
<evidence type="ECO:0000256" key="5">
    <source>
        <dbReference type="ARBA" id="ARBA00022989"/>
    </source>
</evidence>
<dbReference type="Proteomes" id="UP001274896">
    <property type="component" value="Unassembled WGS sequence"/>
</dbReference>
<dbReference type="PRINTS" id="PR00218">
    <property type="entry name" value="PERIPHERNRDS"/>
</dbReference>
<dbReference type="Pfam" id="PF00335">
    <property type="entry name" value="Tetraspanin"/>
    <property type="match status" value="1"/>
</dbReference>
<accession>A0AAE0RIY0</accession>
<dbReference type="CDD" id="cd03162">
    <property type="entry name" value="peripherin_like_LEL"/>
    <property type="match status" value="1"/>
</dbReference>
<dbReference type="InterPro" id="IPR000830">
    <property type="entry name" value="Peripherin/rom-1"/>
</dbReference>
<evidence type="ECO:0000313" key="13">
    <source>
        <dbReference type="Proteomes" id="UP001274896"/>
    </source>
</evidence>
<evidence type="ECO:0000256" key="9">
    <source>
        <dbReference type="ARBA" id="ARBA00039173"/>
    </source>
</evidence>
<keyword evidence="13" id="KW-1185">Reference proteome</keyword>
<dbReference type="InterPro" id="IPR018499">
    <property type="entry name" value="Tetraspanin/Peripherin"/>
</dbReference>
<dbReference type="GO" id="GO:0007155">
    <property type="term" value="P:cell adhesion"/>
    <property type="evidence" value="ECO:0007669"/>
    <property type="project" value="UniProtKB-KW"/>
</dbReference>
<evidence type="ECO:0000256" key="11">
    <source>
        <dbReference type="SAM" id="Phobius"/>
    </source>
</evidence>
<evidence type="ECO:0000256" key="2">
    <source>
        <dbReference type="ARBA" id="ARBA00010674"/>
    </source>
</evidence>
<evidence type="ECO:0000256" key="7">
    <source>
        <dbReference type="ARBA" id="ARBA00023157"/>
    </source>
</evidence>
<evidence type="ECO:0000256" key="4">
    <source>
        <dbReference type="ARBA" id="ARBA00022889"/>
    </source>
</evidence>
<dbReference type="Gene3D" id="1.10.1450.10">
    <property type="entry name" value="Tetraspanin"/>
    <property type="match status" value="1"/>
</dbReference>
<dbReference type="InterPro" id="IPR036388">
    <property type="entry name" value="WH-like_DNA-bd_sf"/>
</dbReference>
<comment type="caution">
    <text evidence="12">The sequence shown here is derived from an EMBL/GenBank/DDBJ whole genome shotgun (WGS) entry which is preliminary data.</text>
</comment>
<reference evidence="12" key="1">
    <citation type="submission" date="2023-06" db="EMBL/GenBank/DDBJ databases">
        <title>Male Hemibagrus guttatus genome.</title>
        <authorList>
            <person name="Bian C."/>
        </authorList>
    </citation>
    <scope>NUCLEOTIDE SEQUENCE</scope>
    <source>
        <strain evidence="12">Male_cb2023</strain>
        <tissue evidence="12">Muscle</tissue>
    </source>
</reference>
<dbReference type="InterPro" id="IPR042026">
    <property type="entry name" value="Peripherin_LEL"/>
</dbReference>
<dbReference type="InterPro" id="IPR008952">
    <property type="entry name" value="Tetraspanin_EC2_sf"/>
</dbReference>
<dbReference type="SUPFAM" id="SSF46689">
    <property type="entry name" value="Homeodomain-like"/>
    <property type="match status" value="1"/>
</dbReference>
<dbReference type="FunFam" id="1.10.1450.10:FF:000002">
    <property type="entry name" value="Retinal outer segment membrane protein 1"/>
    <property type="match status" value="1"/>
</dbReference>
<keyword evidence="8" id="KW-0325">Glycoprotein</keyword>
<name>A0AAE0RIY0_9TELE</name>
<dbReference type="PROSITE" id="PS00930">
    <property type="entry name" value="RDS_ROM1"/>
    <property type="match status" value="1"/>
</dbReference>
<organism evidence="12 13">
    <name type="scientific">Hemibagrus guttatus</name>
    <dbReference type="NCBI Taxonomy" id="175788"/>
    <lineage>
        <taxon>Eukaryota</taxon>
        <taxon>Metazoa</taxon>
        <taxon>Chordata</taxon>
        <taxon>Craniata</taxon>
        <taxon>Vertebrata</taxon>
        <taxon>Euteleostomi</taxon>
        <taxon>Actinopterygii</taxon>
        <taxon>Neopterygii</taxon>
        <taxon>Teleostei</taxon>
        <taxon>Ostariophysi</taxon>
        <taxon>Siluriformes</taxon>
        <taxon>Bagridae</taxon>
        <taxon>Hemibagrus</taxon>
    </lineage>
</organism>
<evidence type="ECO:0000256" key="1">
    <source>
        <dbReference type="ARBA" id="ARBA00004141"/>
    </source>
</evidence>
<keyword evidence="4" id="KW-0130">Cell adhesion</keyword>
<evidence type="ECO:0000256" key="3">
    <source>
        <dbReference type="ARBA" id="ARBA00022692"/>
    </source>
</evidence>
<evidence type="ECO:0000313" key="12">
    <source>
        <dbReference type="EMBL" id="KAK3554783.1"/>
    </source>
</evidence>
<protein>
    <recommendedName>
        <fullName evidence="9">Peripherin-2</fullName>
    </recommendedName>
    <alternativeName>
        <fullName evidence="10">Retinal degeneration slow protein</fullName>
    </alternativeName>
</protein>
<sequence length="478" mass="53824">MGKRKDLSEFDKGQIVMARPLDQSISKTAALVGCSRSAVVSIYQKWFKEGTVVNRRQGHGRPRLIDACGERRLARVIRSNRRATVAQTAEEVNVGSDRKVSEYTVHDGSGLFWQQKGDQHNISQVVIMLCLEHNMALMVIKFDLAKRIKLAQGLWLLYWLAVMGGILIFSMGLFFKIELRKRSEMMDNNESHFVPNLLILVGLAACGINAFGGKVCHDSLDSAKFSKWKPIVKNYLCGCFAFSITLFIMALLCFLMQISLHFALAEGLKNGMKFYKDTDTPGRCFMKRTLDMTQIEFRCCGNNNFRDWFEIQWVSNRYLDFSNDEVKDRITSNVEGKYLMDSVPFSCCNPGSPRPCIQHHLINNSAHYDYDHHTEELNIWTRGCREALVSYYGGMMNSIGALVLLVMVLQAADMVGLKYLTTSLETLTNPENPESESEGWLLEKSVKETVADVLQKIKSLGKKNQVVGAEADASAGAS</sequence>
<evidence type="ECO:0000256" key="6">
    <source>
        <dbReference type="ARBA" id="ARBA00023136"/>
    </source>
</evidence>
<feature type="transmembrane region" description="Helical" evidence="11">
    <location>
        <begin position="197"/>
        <end position="215"/>
    </location>
</feature>
<proteinExistence type="inferred from homology"/>
<gene>
    <name evidence="12" type="ORF">QTP70_033477</name>
</gene>
<dbReference type="Gene3D" id="1.10.10.10">
    <property type="entry name" value="Winged helix-like DNA-binding domain superfamily/Winged helix DNA-binding domain"/>
    <property type="match status" value="1"/>
</dbReference>
<dbReference type="SUPFAM" id="SSF48652">
    <property type="entry name" value="Tetraspanin"/>
    <property type="match status" value="1"/>
</dbReference>
<dbReference type="PANTHER" id="PTHR19282:SF202">
    <property type="entry name" value="PERIPHERIN-2"/>
    <property type="match status" value="1"/>
</dbReference>
<comment type="subcellular location">
    <subcellularLocation>
        <location evidence="1">Membrane</location>
        <topology evidence="1">Multi-pass membrane protein</topology>
    </subcellularLocation>
</comment>
<dbReference type="InterPro" id="IPR009057">
    <property type="entry name" value="Homeodomain-like_sf"/>
</dbReference>
<evidence type="ECO:0000256" key="8">
    <source>
        <dbReference type="ARBA" id="ARBA00023180"/>
    </source>
</evidence>
<keyword evidence="5 11" id="KW-1133">Transmembrane helix</keyword>
<dbReference type="EMBL" id="JAUCMX010000002">
    <property type="protein sequence ID" value="KAK3554783.1"/>
    <property type="molecule type" value="Genomic_DNA"/>
</dbReference>
<keyword evidence="6 11" id="KW-0472">Membrane</keyword>
<feature type="transmembrane region" description="Helical" evidence="11">
    <location>
        <begin position="235"/>
        <end position="264"/>
    </location>
</feature>
<dbReference type="PANTHER" id="PTHR19282">
    <property type="entry name" value="TETRASPANIN"/>
    <property type="match status" value="1"/>
</dbReference>
<evidence type="ECO:0000256" key="10">
    <source>
        <dbReference type="ARBA" id="ARBA00043245"/>
    </source>
</evidence>
<dbReference type="AlphaFoldDB" id="A0AAE0RIY0"/>
<feature type="transmembrane region" description="Helical" evidence="11">
    <location>
        <begin position="156"/>
        <end position="177"/>
    </location>
</feature>
<dbReference type="GO" id="GO:0005886">
    <property type="term" value="C:plasma membrane"/>
    <property type="evidence" value="ECO:0007669"/>
    <property type="project" value="TreeGrafter"/>
</dbReference>
<dbReference type="GO" id="GO:0007601">
    <property type="term" value="P:visual perception"/>
    <property type="evidence" value="ECO:0007669"/>
    <property type="project" value="InterPro"/>
</dbReference>
<keyword evidence="3 11" id="KW-0812">Transmembrane</keyword>